<feature type="binding site" evidence="19">
    <location>
        <position position="254"/>
    </location>
    <ligand>
        <name>Zn(2+)</name>
        <dbReference type="ChEBI" id="CHEBI:29105"/>
        <label>1</label>
    </ligand>
</feature>
<keyword evidence="17 18" id="KW-0275">Fatty acid biosynthesis</keyword>
<dbReference type="InterPro" id="IPR006694">
    <property type="entry name" value="Fatty_acid_hydroxylase"/>
</dbReference>
<feature type="binding site" evidence="19">
    <location>
        <position position="255"/>
    </location>
    <ligand>
        <name>Zn(2+)</name>
        <dbReference type="ChEBI" id="CHEBI:29105"/>
        <label>1</label>
    </ligand>
</feature>
<dbReference type="SUPFAM" id="SSF55856">
    <property type="entry name" value="Cytochrome b5-like heme/steroid binding domain"/>
    <property type="match status" value="1"/>
</dbReference>
<evidence type="ECO:0000256" key="1">
    <source>
        <dbReference type="ARBA" id="ARBA00004477"/>
    </source>
</evidence>
<evidence type="ECO:0000259" key="22">
    <source>
        <dbReference type="PROSITE" id="PS50255"/>
    </source>
</evidence>
<dbReference type="PROSITE" id="PS50255">
    <property type="entry name" value="CYTOCHROME_B5_2"/>
    <property type="match status" value="1"/>
</dbReference>
<keyword evidence="10 18" id="KW-0276">Fatty acid metabolism</keyword>
<evidence type="ECO:0000256" key="15">
    <source>
        <dbReference type="ARBA" id="ARBA00023098"/>
    </source>
</evidence>
<evidence type="ECO:0000256" key="5">
    <source>
        <dbReference type="ARBA" id="ARBA00022516"/>
    </source>
</evidence>
<comment type="subcellular location">
    <subcellularLocation>
        <location evidence="1">Endoplasmic reticulum membrane</location>
        <topology evidence="1">Multi-pass membrane protein</topology>
    </subcellularLocation>
</comment>
<keyword evidence="9 18" id="KW-0256">Endoplasmic reticulum</keyword>
<evidence type="ECO:0000256" key="17">
    <source>
        <dbReference type="ARBA" id="ARBA00023160"/>
    </source>
</evidence>
<feature type="binding site" description="axial binding residue" evidence="20">
    <location>
        <position position="65"/>
    </location>
    <ligand>
        <name>heme</name>
        <dbReference type="ChEBI" id="CHEBI:30413"/>
    </ligand>
    <ligandPart>
        <name>Fe</name>
        <dbReference type="ChEBI" id="CHEBI:18248"/>
    </ligandPart>
</feature>
<comment type="pathway">
    <text evidence="2">Sphingolipid metabolism.</text>
</comment>
<reference evidence="23" key="1">
    <citation type="submission" date="2020-01" db="EMBL/GenBank/DDBJ databases">
        <title>Genome Sequencing of Three Apophysomyces-Like Fungal Strains Confirms a Novel Fungal Genus in the Mucoromycota with divergent Burkholderia-like Endosymbiotic Bacteria.</title>
        <authorList>
            <person name="Stajich J.E."/>
            <person name="Macias A.M."/>
            <person name="Carter-House D."/>
            <person name="Lovett B."/>
            <person name="Kasson L.R."/>
            <person name="Berry K."/>
            <person name="Grigoriev I."/>
            <person name="Chang Y."/>
            <person name="Spatafora J."/>
            <person name="Kasson M.T."/>
        </authorList>
    </citation>
    <scope>NUCLEOTIDE SEQUENCE</scope>
    <source>
        <strain evidence="23">NRRL A-21654</strain>
    </source>
</reference>
<evidence type="ECO:0000256" key="9">
    <source>
        <dbReference type="ARBA" id="ARBA00022824"/>
    </source>
</evidence>
<feature type="binding site" evidence="19">
    <location>
        <position position="313"/>
    </location>
    <ligand>
        <name>Zn(2+)</name>
        <dbReference type="ChEBI" id="CHEBI:29105"/>
        <label>1</label>
    </ligand>
</feature>
<evidence type="ECO:0000313" key="24">
    <source>
        <dbReference type="Proteomes" id="UP000605846"/>
    </source>
</evidence>
<dbReference type="InterPro" id="IPR036400">
    <property type="entry name" value="Cyt_B5-like_heme/steroid_sf"/>
</dbReference>
<keyword evidence="15 18" id="KW-0443">Lipid metabolism</keyword>
<dbReference type="Gene3D" id="3.10.120.10">
    <property type="entry name" value="Cytochrome b5-like heme/steroid binding domain"/>
    <property type="match status" value="1"/>
</dbReference>
<dbReference type="GO" id="GO:0005506">
    <property type="term" value="F:iron ion binding"/>
    <property type="evidence" value="ECO:0007669"/>
    <property type="project" value="UniProtKB-UniRule"/>
</dbReference>
<evidence type="ECO:0000256" key="6">
    <source>
        <dbReference type="ARBA" id="ARBA00022617"/>
    </source>
</evidence>
<keyword evidence="14 18" id="KW-0408">Iron</keyword>
<feature type="binding site" evidence="19">
    <location>
        <position position="251"/>
    </location>
    <ligand>
        <name>Zn(2+)</name>
        <dbReference type="ChEBI" id="CHEBI:29105"/>
        <label>1</label>
    </ligand>
</feature>
<comment type="cofactor">
    <cofactor evidence="20">
        <name>Fe cation</name>
        <dbReference type="ChEBI" id="CHEBI:24875"/>
    </cofactor>
</comment>
<evidence type="ECO:0000256" key="21">
    <source>
        <dbReference type="SAM" id="Phobius"/>
    </source>
</evidence>
<evidence type="ECO:0000256" key="2">
    <source>
        <dbReference type="ARBA" id="ARBA00004991"/>
    </source>
</evidence>
<evidence type="ECO:0000313" key="23">
    <source>
        <dbReference type="EMBL" id="KAF7729368.1"/>
    </source>
</evidence>
<feature type="binding site" evidence="19">
    <location>
        <position position="232"/>
    </location>
    <ligand>
        <name>Zn(2+)</name>
        <dbReference type="ChEBI" id="CHEBI:29105"/>
        <label>1</label>
    </ligand>
</feature>
<accession>A0A8H7BX12</accession>
<dbReference type="InterPro" id="IPR018506">
    <property type="entry name" value="Cyt_B5_heme-BS"/>
</dbReference>
<comment type="cofactor">
    <cofactor evidence="18 19">
        <name>Zn(2+)</name>
        <dbReference type="ChEBI" id="CHEBI:29105"/>
    </cofactor>
    <text evidence="18 19">Binds 2 Zn(2+) ions per subunit that likely form a catalytic dimetal center.</text>
</comment>
<dbReference type="GO" id="GO:0005789">
    <property type="term" value="C:endoplasmic reticulum membrane"/>
    <property type="evidence" value="ECO:0007669"/>
    <property type="project" value="UniProtKB-SubCell"/>
</dbReference>
<evidence type="ECO:0000256" key="8">
    <source>
        <dbReference type="ARBA" id="ARBA00022723"/>
    </source>
</evidence>
<comment type="function">
    <text evidence="18">Ceramide hydroxylase involved in the hydroxylation of sphingolipid-associated very long chain fatty acids. Postulated to hydroxylate the very long chain fatty acid of dihydroceramides and phytoceramides at C-2.</text>
</comment>
<name>A0A8H7BX12_9FUNG</name>
<dbReference type="PANTHER" id="PTHR12863:SF1">
    <property type="entry name" value="FATTY ACID 2-HYDROXYLASE"/>
    <property type="match status" value="1"/>
</dbReference>
<evidence type="ECO:0000256" key="13">
    <source>
        <dbReference type="ARBA" id="ARBA00023002"/>
    </source>
</evidence>
<evidence type="ECO:0000256" key="14">
    <source>
        <dbReference type="ARBA" id="ARBA00023004"/>
    </source>
</evidence>
<feature type="binding site" evidence="19">
    <location>
        <position position="309"/>
    </location>
    <ligand>
        <name>Zn(2+)</name>
        <dbReference type="ChEBI" id="CHEBI:29105"/>
        <label>1</label>
    </ligand>
</feature>
<feature type="binding site" description="axial binding residue" evidence="20">
    <location>
        <position position="38"/>
    </location>
    <ligand>
        <name>heme</name>
        <dbReference type="ChEBI" id="CHEBI:30413"/>
    </ligand>
    <ligandPart>
        <name>Fe</name>
        <dbReference type="ChEBI" id="CHEBI:18248"/>
    </ligandPart>
</feature>
<dbReference type="InterPro" id="IPR014430">
    <property type="entry name" value="Scs7"/>
</dbReference>
<dbReference type="SMART" id="SM01117">
    <property type="entry name" value="Cyt-b5"/>
    <property type="match status" value="1"/>
</dbReference>
<dbReference type="PANTHER" id="PTHR12863">
    <property type="entry name" value="FATTY ACID HYDROXYLASE"/>
    <property type="match status" value="1"/>
</dbReference>
<dbReference type="Pfam" id="PF00173">
    <property type="entry name" value="Cyt-b5"/>
    <property type="match status" value="1"/>
</dbReference>
<keyword evidence="24" id="KW-1185">Reference proteome</keyword>
<evidence type="ECO:0000256" key="7">
    <source>
        <dbReference type="ARBA" id="ARBA00022692"/>
    </source>
</evidence>
<evidence type="ECO:0000256" key="10">
    <source>
        <dbReference type="ARBA" id="ARBA00022832"/>
    </source>
</evidence>
<proteinExistence type="inferred from homology"/>
<evidence type="ECO:0000256" key="12">
    <source>
        <dbReference type="ARBA" id="ARBA00022989"/>
    </source>
</evidence>
<feature type="binding site" evidence="19">
    <location>
        <position position="333"/>
    </location>
    <ligand>
        <name>Zn(2+)</name>
        <dbReference type="ChEBI" id="CHEBI:29105"/>
        <label>1</label>
    </ligand>
</feature>
<dbReference type="Proteomes" id="UP000605846">
    <property type="component" value="Unassembled WGS sequence"/>
</dbReference>
<keyword evidence="16 18" id="KW-0472">Membrane</keyword>
<keyword evidence="12 21" id="KW-1133">Transmembrane helix</keyword>
<dbReference type="InterPro" id="IPR001199">
    <property type="entry name" value="Cyt_B5-like_heme/steroid-bd"/>
</dbReference>
<feature type="binding site" evidence="19">
    <location>
        <position position="332"/>
    </location>
    <ligand>
        <name>Zn(2+)</name>
        <dbReference type="ChEBI" id="CHEBI:29105"/>
        <label>1</label>
    </ligand>
</feature>
<dbReference type="EMBL" id="JABAYA010000026">
    <property type="protein sequence ID" value="KAF7729368.1"/>
    <property type="molecule type" value="Genomic_DNA"/>
</dbReference>
<evidence type="ECO:0000256" key="11">
    <source>
        <dbReference type="ARBA" id="ARBA00022833"/>
    </source>
</evidence>
<comment type="similarity">
    <text evidence="4 18">Belongs to the sterol desaturase family. SCS7 subfamily.</text>
</comment>
<evidence type="ECO:0000256" key="3">
    <source>
        <dbReference type="ARBA" id="ARBA00005189"/>
    </source>
</evidence>
<dbReference type="EC" id="1.-.-.-" evidence="18"/>
<dbReference type="AlphaFoldDB" id="A0A8H7BX12"/>
<feature type="transmembrane region" description="Helical" evidence="21">
    <location>
        <begin position="262"/>
        <end position="279"/>
    </location>
</feature>
<keyword evidence="13 18" id="KW-0560">Oxidoreductase</keyword>
<sequence length="360" mass="42753">MAVRTYSLAQVQAHNKRGDCWVIYKDKVYDITEFMPDHPGGDDLILKYGGKDITEVMSDVLEHEHSEVAYEILQEYEIGEYTSRFEGERARLHRRRVDLLEKEEEYKTFVEEDFIPKETDVRADMKTYEFLDLRRPLVPQIMRASYTKEFYLEQVHKPRYLPTPAIFFGHPLLEPLTKTAWYVIPLTWLPYVGYQIYQSLGYGMPWFTAALFVLGIFIWSLLEYGLHRFLFHFDDWLPNCQFAFVVHFTLHGFHHYLPMDRMRLVVPPALFIVLAYPWINLAHILFPPMMAHAVIAGGIFGYILYDMTHYYVHHAKVWGAHFREMKKFHLAHHYKDFEAAYGITSKFWDNIFGTGLSYKY</sequence>
<dbReference type="PIRSF" id="PIRSF005149">
    <property type="entry name" value="IPC-B_HD"/>
    <property type="match status" value="1"/>
</dbReference>
<dbReference type="FunFam" id="3.10.120.10:FF:000002">
    <property type="entry name" value="Cytochrome b5 type B"/>
    <property type="match status" value="1"/>
</dbReference>
<dbReference type="PRINTS" id="PR00363">
    <property type="entry name" value="CYTOCHROMEB5"/>
</dbReference>
<evidence type="ECO:0000256" key="16">
    <source>
        <dbReference type="ARBA" id="ARBA00023136"/>
    </source>
</evidence>
<dbReference type="OrthoDB" id="2204368at2759"/>
<feature type="transmembrane region" description="Helical" evidence="21">
    <location>
        <begin position="285"/>
        <end position="305"/>
    </location>
</feature>
<feature type="transmembrane region" description="Helical" evidence="21">
    <location>
        <begin position="203"/>
        <end position="222"/>
    </location>
</feature>
<feature type="domain" description="Cytochrome b5 heme-binding" evidence="22">
    <location>
        <begin position="3"/>
        <end position="82"/>
    </location>
</feature>
<keyword evidence="5 18" id="KW-0444">Lipid biosynthesis</keyword>
<keyword evidence="11 19" id="KW-0862">Zinc</keyword>
<keyword evidence="8 18" id="KW-0479">Metal-binding</keyword>
<comment type="caution">
    <text evidence="23">The sequence shown here is derived from an EMBL/GenBank/DDBJ whole genome shotgun (WGS) entry which is preliminary data.</text>
</comment>
<feature type="binding site" evidence="19">
    <location>
        <position position="227"/>
    </location>
    <ligand>
        <name>Zn(2+)</name>
        <dbReference type="ChEBI" id="CHEBI:29105"/>
        <label>1</label>
    </ligand>
</feature>
<feature type="binding site" evidence="19">
    <location>
        <position position="329"/>
    </location>
    <ligand>
        <name>Zn(2+)</name>
        <dbReference type="ChEBI" id="CHEBI:29105"/>
        <label>1</label>
    </ligand>
</feature>
<evidence type="ECO:0000256" key="20">
    <source>
        <dbReference type="PIRSR" id="PIRSR005149-50"/>
    </source>
</evidence>
<organism evidence="23 24">
    <name type="scientific">Apophysomyces ossiformis</name>
    <dbReference type="NCBI Taxonomy" id="679940"/>
    <lineage>
        <taxon>Eukaryota</taxon>
        <taxon>Fungi</taxon>
        <taxon>Fungi incertae sedis</taxon>
        <taxon>Mucoromycota</taxon>
        <taxon>Mucoromycotina</taxon>
        <taxon>Mucoromycetes</taxon>
        <taxon>Mucorales</taxon>
        <taxon>Mucorineae</taxon>
        <taxon>Mucoraceae</taxon>
        <taxon>Apophysomyces</taxon>
    </lineage>
</organism>
<dbReference type="PROSITE" id="PS00191">
    <property type="entry name" value="CYTOCHROME_B5_1"/>
    <property type="match status" value="1"/>
</dbReference>
<evidence type="ECO:0000256" key="4">
    <source>
        <dbReference type="ARBA" id="ARBA00005747"/>
    </source>
</evidence>
<evidence type="ECO:0000256" key="19">
    <source>
        <dbReference type="PIRSR" id="PIRSR005149-1"/>
    </source>
</evidence>
<comment type="pathway">
    <text evidence="3">Lipid metabolism.</text>
</comment>
<evidence type="ECO:0000256" key="18">
    <source>
        <dbReference type="PIRNR" id="PIRNR005149"/>
    </source>
</evidence>
<gene>
    <name evidence="23" type="primary">SCS7_1</name>
    <name evidence="23" type="ORF">EC973_004625</name>
</gene>
<protein>
    <recommendedName>
        <fullName evidence="18">Ceramide very long chain fatty acid hydroxylase</fullName>
        <ecNumber evidence="18">1.-.-.-</ecNumber>
    </recommendedName>
</protein>
<keyword evidence="7 21" id="KW-0812">Transmembrane</keyword>
<dbReference type="GO" id="GO:0006633">
    <property type="term" value="P:fatty acid biosynthetic process"/>
    <property type="evidence" value="ECO:0007669"/>
    <property type="project" value="UniProtKB-KW"/>
</dbReference>
<dbReference type="GO" id="GO:0080132">
    <property type="term" value="F:fatty acid 2-hydroxylase activity"/>
    <property type="evidence" value="ECO:0007669"/>
    <property type="project" value="InterPro"/>
</dbReference>
<dbReference type="Pfam" id="PF04116">
    <property type="entry name" value="FA_hydroxylase"/>
    <property type="match status" value="1"/>
</dbReference>
<dbReference type="GO" id="GO:0020037">
    <property type="term" value="F:heme binding"/>
    <property type="evidence" value="ECO:0007669"/>
    <property type="project" value="InterPro"/>
</dbReference>
<keyword evidence="6 20" id="KW-0349">Heme</keyword>